<proteinExistence type="predicted"/>
<keyword evidence="3" id="KW-1185">Reference proteome</keyword>
<reference evidence="2 3" key="1">
    <citation type="submission" date="2018-08" db="EMBL/GenBank/DDBJ databases">
        <title>Isolation, diversity and antifungal activity of Actinobacteria from cow dung.</title>
        <authorList>
            <person name="Ling L."/>
        </authorList>
    </citation>
    <scope>NUCLEOTIDE SEQUENCE [LARGE SCALE GENOMIC DNA]</scope>
    <source>
        <strain evidence="2 3">NEAU-LLE</strain>
    </source>
</reference>
<organism evidence="2 3">
    <name type="scientific">Microbacterium bovistercoris</name>
    <dbReference type="NCBI Taxonomy" id="2293570"/>
    <lineage>
        <taxon>Bacteria</taxon>
        <taxon>Bacillati</taxon>
        <taxon>Actinomycetota</taxon>
        <taxon>Actinomycetes</taxon>
        <taxon>Micrococcales</taxon>
        <taxon>Microbacteriaceae</taxon>
        <taxon>Microbacterium</taxon>
    </lineage>
</organism>
<dbReference type="SUPFAM" id="SSF51556">
    <property type="entry name" value="Metallo-dependent hydrolases"/>
    <property type="match status" value="1"/>
</dbReference>
<dbReference type="EMBL" id="QUAB01000014">
    <property type="protein sequence ID" value="REJ07826.1"/>
    <property type="molecule type" value="Genomic_DNA"/>
</dbReference>
<dbReference type="Proteomes" id="UP000262172">
    <property type="component" value="Unassembled WGS sequence"/>
</dbReference>
<comment type="caution">
    <text evidence="2">The sequence shown here is derived from an EMBL/GenBank/DDBJ whole genome shotgun (WGS) entry which is preliminary data.</text>
</comment>
<evidence type="ECO:0000313" key="2">
    <source>
        <dbReference type="EMBL" id="REJ07826.1"/>
    </source>
</evidence>
<dbReference type="GO" id="GO:0016787">
    <property type="term" value="F:hydrolase activity"/>
    <property type="evidence" value="ECO:0007669"/>
    <property type="project" value="UniProtKB-KW"/>
</dbReference>
<evidence type="ECO:0000256" key="1">
    <source>
        <dbReference type="SAM" id="MobiDB-lite"/>
    </source>
</evidence>
<dbReference type="RefSeq" id="WP_116240740.1">
    <property type="nucleotide sequence ID" value="NZ_QUAB01000014.1"/>
</dbReference>
<protein>
    <submittedName>
        <fullName evidence="2">Hydrolase</fullName>
    </submittedName>
</protein>
<dbReference type="Gene3D" id="3.20.20.140">
    <property type="entry name" value="Metal-dependent hydrolases"/>
    <property type="match status" value="1"/>
</dbReference>
<gene>
    <name evidence="2" type="ORF">DY023_02345</name>
</gene>
<accession>A0A371NX89</accession>
<dbReference type="OrthoDB" id="3514520at2"/>
<name>A0A371NX89_9MICO</name>
<feature type="compositionally biased region" description="Basic and acidic residues" evidence="1">
    <location>
        <begin position="86"/>
        <end position="102"/>
    </location>
</feature>
<keyword evidence="2" id="KW-0378">Hydrolase</keyword>
<dbReference type="AlphaFoldDB" id="A0A371NX89"/>
<feature type="region of interest" description="Disordered" evidence="1">
    <location>
        <begin position="86"/>
        <end position="129"/>
    </location>
</feature>
<dbReference type="InterPro" id="IPR032466">
    <property type="entry name" value="Metal_Hydrolase"/>
</dbReference>
<sequence length="357" mass="37111">MIRAVRFYDGRMLRDGMLVDGRLVAEPASAGTPALDGIVTGRFTDHHVHLQLVDPALLAGSRLGRVVDLGANVDAIRALASALEPRSARADAARPTPRKEENAASPSHEAALSSSHPGEPNRADTDGSRAGVTVEYAGPFLTAIGGYPSDREWAPEGSVIELRDAAHAASVVAGLAAAGVSCLKTVGNSDAGPVLDDDLFRELARLAATHRLPLVAHAEGVGQAQRAARLGATRLAHSPFTELLTDDEVAAQAASVSWVSTMAIHDGEQYANVVDNVRRFAAAGGELVYGSDMGNGPTPVDLRESEVAALREAGVDGLALLRTLAPGDPLGSDAPLLFLPEGDPARATPLTEEESED</sequence>
<feature type="region of interest" description="Disordered" evidence="1">
    <location>
        <begin position="333"/>
        <end position="357"/>
    </location>
</feature>
<evidence type="ECO:0000313" key="3">
    <source>
        <dbReference type="Proteomes" id="UP000262172"/>
    </source>
</evidence>